<feature type="non-terminal residue" evidence="2">
    <location>
        <position position="104"/>
    </location>
</feature>
<sequence length="104" mass="11308">KKLCSITISTQSPAASVYSTSSVSSPQSLDDSSLADHVGANMVNLKQKLSFPSNTSTTRQMSVPRHMRLSYDEDEDLPVRFDHPATDSDTSPELEPFFGSGVRS</sequence>
<accession>A0A0B7BVL3</accession>
<gene>
    <name evidence="2" type="primary">ORF215227</name>
</gene>
<reference evidence="2" key="1">
    <citation type="submission" date="2014-12" db="EMBL/GenBank/DDBJ databases">
        <title>Insight into the proteome of Arion vulgaris.</title>
        <authorList>
            <person name="Aradska J."/>
            <person name="Bulat T."/>
            <person name="Smidak R."/>
            <person name="Sarate P."/>
            <person name="Gangsoo J."/>
            <person name="Sialana F."/>
            <person name="Bilban M."/>
            <person name="Lubec G."/>
        </authorList>
    </citation>
    <scope>NUCLEOTIDE SEQUENCE</scope>
    <source>
        <tissue evidence="2">Skin</tissue>
    </source>
</reference>
<dbReference type="EMBL" id="HACG01050394">
    <property type="protein sequence ID" value="CEK97259.1"/>
    <property type="molecule type" value="Transcribed_RNA"/>
</dbReference>
<organism evidence="2">
    <name type="scientific">Arion vulgaris</name>
    <dbReference type="NCBI Taxonomy" id="1028688"/>
    <lineage>
        <taxon>Eukaryota</taxon>
        <taxon>Metazoa</taxon>
        <taxon>Spiralia</taxon>
        <taxon>Lophotrochozoa</taxon>
        <taxon>Mollusca</taxon>
        <taxon>Gastropoda</taxon>
        <taxon>Heterobranchia</taxon>
        <taxon>Euthyneura</taxon>
        <taxon>Panpulmonata</taxon>
        <taxon>Eupulmonata</taxon>
        <taxon>Stylommatophora</taxon>
        <taxon>Helicina</taxon>
        <taxon>Arionoidea</taxon>
        <taxon>Arionidae</taxon>
        <taxon>Arion</taxon>
    </lineage>
</organism>
<evidence type="ECO:0000313" key="2">
    <source>
        <dbReference type="EMBL" id="CEK97259.1"/>
    </source>
</evidence>
<evidence type="ECO:0000256" key="1">
    <source>
        <dbReference type="SAM" id="MobiDB-lite"/>
    </source>
</evidence>
<feature type="compositionally biased region" description="Basic and acidic residues" evidence="1">
    <location>
        <begin position="77"/>
        <end position="86"/>
    </location>
</feature>
<protein>
    <submittedName>
        <fullName evidence="2">Uncharacterized protein</fullName>
    </submittedName>
</protein>
<dbReference type="AlphaFoldDB" id="A0A0B7BVL3"/>
<feature type="non-terminal residue" evidence="2">
    <location>
        <position position="1"/>
    </location>
</feature>
<name>A0A0B7BVL3_9EUPU</name>
<feature type="region of interest" description="Disordered" evidence="1">
    <location>
        <begin position="71"/>
        <end position="104"/>
    </location>
</feature>
<proteinExistence type="predicted"/>